<evidence type="ECO:0000313" key="5">
    <source>
        <dbReference type="Proteomes" id="UP001152759"/>
    </source>
</evidence>
<evidence type="ECO:0000256" key="2">
    <source>
        <dbReference type="SAM" id="SignalP"/>
    </source>
</evidence>
<feature type="domain" description="Menorin-like" evidence="3">
    <location>
        <begin position="40"/>
        <end position="195"/>
    </location>
</feature>
<feature type="chain" id="PRO_5042597137" description="Menorin-like domain-containing protein" evidence="2">
    <location>
        <begin position="26"/>
        <end position="309"/>
    </location>
</feature>
<dbReference type="EMBL" id="CAKKNF020000011">
    <property type="protein sequence ID" value="CAH0746945.1"/>
    <property type="molecule type" value="Genomic_DNA"/>
</dbReference>
<name>A0AAI8UU44_BEMTA</name>
<dbReference type="Pfam" id="PF10223">
    <property type="entry name" value="Menorin_N"/>
    <property type="match status" value="2"/>
</dbReference>
<keyword evidence="2" id="KW-0732">Signal</keyword>
<accession>A0AAI8UU44</accession>
<proteinExistence type="inferred from homology"/>
<gene>
    <name evidence="4" type="ORF">BEMITA_LOCUS93</name>
</gene>
<feature type="signal peptide" evidence="2">
    <location>
        <begin position="1"/>
        <end position="25"/>
    </location>
</feature>
<dbReference type="InterPro" id="IPR019356">
    <property type="entry name" value="Menorin_dom"/>
</dbReference>
<dbReference type="Proteomes" id="UP001152759">
    <property type="component" value="Unassembled WGS sequence"/>
</dbReference>
<sequence>MDLAQFLVVCILSFSGLSLRSTVHATIEIMEEFFPQIEGNLTKITWAHAVNSKKLLNQTLEGDALMVEGDVILGRHSGDLNMSPMPMMGHPPTTESDLSLKDFLEIVSTAKTPRGIKLDFKSLEVFNASIPVLEEYIYKVTHSIEFVPLWLNADIVSGPINSKTKPVDADFFLKACDEKFPNAVISVGWTTEMSEKNSVVRAGLAAQSRGALVSLIETSVPGTTLTIWMSNENDPVSIPKLRCLMKTVGLNRTFIDVPDKIRQNLDLAHIENATCLPETGPDDGNHAVPVAQSFTLLLIAFALSVFVSM</sequence>
<evidence type="ECO:0000313" key="4">
    <source>
        <dbReference type="EMBL" id="CAH0746945.1"/>
    </source>
</evidence>
<protein>
    <recommendedName>
        <fullName evidence="3">Menorin-like domain-containing protein</fullName>
    </recommendedName>
</protein>
<evidence type="ECO:0000256" key="1">
    <source>
        <dbReference type="ARBA" id="ARBA00044953"/>
    </source>
</evidence>
<dbReference type="GO" id="GO:0005615">
    <property type="term" value="C:extracellular space"/>
    <property type="evidence" value="ECO:0007669"/>
    <property type="project" value="TreeGrafter"/>
</dbReference>
<feature type="domain" description="Menorin-like" evidence="3">
    <location>
        <begin position="200"/>
        <end position="261"/>
    </location>
</feature>
<dbReference type="PANTHER" id="PTHR21184:SF6">
    <property type="entry name" value="CONSERVED PLASMA MEMBRANE PROTEIN"/>
    <property type="match status" value="1"/>
</dbReference>
<comment type="similarity">
    <text evidence="1">Belongs to the menorin family.</text>
</comment>
<dbReference type="PANTHER" id="PTHR21184">
    <property type="entry name" value="MENORIN (DENDRITIC BRANCHING PROTEIN)"/>
    <property type="match status" value="1"/>
</dbReference>
<reference evidence="4" key="1">
    <citation type="submission" date="2021-12" db="EMBL/GenBank/DDBJ databases">
        <authorList>
            <person name="King R."/>
        </authorList>
    </citation>
    <scope>NUCLEOTIDE SEQUENCE</scope>
</reference>
<organism evidence="4 5">
    <name type="scientific">Bemisia tabaci</name>
    <name type="common">Sweetpotato whitefly</name>
    <name type="synonym">Aleurodes tabaci</name>
    <dbReference type="NCBI Taxonomy" id="7038"/>
    <lineage>
        <taxon>Eukaryota</taxon>
        <taxon>Metazoa</taxon>
        <taxon>Ecdysozoa</taxon>
        <taxon>Arthropoda</taxon>
        <taxon>Hexapoda</taxon>
        <taxon>Insecta</taxon>
        <taxon>Pterygota</taxon>
        <taxon>Neoptera</taxon>
        <taxon>Paraneoptera</taxon>
        <taxon>Hemiptera</taxon>
        <taxon>Sternorrhyncha</taxon>
        <taxon>Aleyrodoidea</taxon>
        <taxon>Aleyrodidae</taxon>
        <taxon>Aleyrodinae</taxon>
        <taxon>Bemisia</taxon>
    </lineage>
</organism>
<keyword evidence="5" id="KW-1185">Reference proteome</keyword>
<evidence type="ECO:0000259" key="3">
    <source>
        <dbReference type="Pfam" id="PF10223"/>
    </source>
</evidence>
<comment type="caution">
    <text evidence="4">The sequence shown here is derived from an EMBL/GenBank/DDBJ whole genome shotgun (WGS) entry which is preliminary data.</text>
</comment>
<dbReference type="AlphaFoldDB" id="A0AAI8UU44"/>